<gene>
    <name evidence="1" type="ORF">BJX63DRAFT_422027</name>
</gene>
<protein>
    <submittedName>
        <fullName evidence="1">Uncharacterized protein</fullName>
    </submittedName>
</protein>
<reference evidence="1 2" key="1">
    <citation type="submission" date="2024-07" db="EMBL/GenBank/DDBJ databases">
        <title>Section-level genome sequencing and comparative genomics of Aspergillus sections Usti and Cavernicolus.</title>
        <authorList>
            <consortium name="Lawrence Berkeley National Laboratory"/>
            <person name="Nybo J.L."/>
            <person name="Vesth T.C."/>
            <person name="Theobald S."/>
            <person name="Frisvad J.C."/>
            <person name="Larsen T.O."/>
            <person name="Kjaerboelling I."/>
            <person name="Rothschild-Mancinelli K."/>
            <person name="Lyhne E.K."/>
            <person name="Kogle M.E."/>
            <person name="Barry K."/>
            <person name="Clum A."/>
            <person name="Na H."/>
            <person name="Ledsgaard L."/>
            <person name="Lin J."/>
            <person name="Lipzen A."/>
            <person name="Kuo A."/>
            <person name="Riley R."/>
            <person name="Mondo S."/>
            <person name="Labutti K."/>
            <person name="Haridas S."/>
            <person name="Pangalinan J."/>
            <person name="Salamov A.A."/>
            <person name="Simmons B.A."/>
            <person name="Magnuson J.K."/>
            <person name="Chen J."/>
            <person name="Drula E."/>
            <person name="Henrissat B."/>
            <person name="Wiebenga A."/>
            <person name="Lubbers R.J."/>
            <person name="Gomes A.C."/>
            <person name="Makela M.R."/>
            <person name="Stajich J."/>
            <person name="Grigoriev I.V."/>
            <person name="Mortensen U.H."/>
            <person name="De Vries R.P."/>
            <person name="Baker S.E."/>
            <person name="Andersen M.R."/>
        </authorList>
    </citation>
    <scope>NUCLEOTIDE SEQUENCE [LARGE SCALE GENOMIC DNA]</scope>
    <source>
        <strain evidence="1 2">CBS 588.65</strain>
    </source>
</reference>
<evidence type="ECO:0000313" key="1">
    <source>
        <dbReference type="EMBL" id="KAL2811943.1"/>
    </source>
</evidence>
<keyword evidence="2" id="KW-1185">Reference proteome</keyword>
<dbReference type="EMBL" id="JBFXLT010000052">
    <property type="protein sequence ID" value="KAL2811943.1"/>
    <property type="molecule type" value="Genomic_DNA"/>
</dbReference>
<evidence type="ECO:0000313" key="2">
    <source>
        <dbReference type="Proteomes" id="UP001610334"/>
    </source>
</evidence>
<accession>A0ABR4H910</accession>
<dbReference type="Proteomes" id="UP001610334">
    <property type="component" value="Unassembled WGS sequence"/>
</dbReference>
<proteinExistence type="predicted"/>
<comment type="caution">
    <text evidence="1">The sequence shown here is derived from an EMBL/GenBank/DDBJ whole genome shotgun (WGS) entry which is preliminary data.</text>
</comment>
<sequence>MCIAMREFACEANVGSRIWIEAGEEEYTYLNLTTNSVKFFNIFRSVFYRTLWQAGFAKLRDGGFTVWCLTSRDVEPVAGYRMMGGIDFPSENFVSCDDISISKSQPEYLLDKFPKGSDTWFAAGHMWNAASTRVCRALLGYLQEIDVIAEDLPTLADSIVGFAGQQ</sequence>
<name>A0ABR4H910_9EURO</name>
<organism evidence="1 2">
    <name type="scientific">Aspergillus granulosus</name>
    <dbReference type="NCBI Taxonomy" id="176169"/>
    <lineage>
        <taxon>Eukaryota</taxon>
        <taxon>Fungi</taxon>
        <taxon>Dikarya</taxon>
        <taxon>Ascomycota</taxon>
        <taxon>Pezizomycotina</taxon>
        <taxon>Eurotiomycetes</taxon>
        <taxon>Eurotiomycetidae</taxon>
        <taxon>Eurotiales</taxon>
        <taxon>Aspergillaceae</taxon>
        <taxon>Aspergillus</taxon>
        <taxon>Aspergillus subgen. Nidulantes</taxon>
    </lineage>
</organism>